<feature type="transmembrane region" description="Helical" evidence="2">
    <location>
        <begin position="54"/>
        <end position="73"/>
    </location>
</feature>
<evidence type="ECO:0000256" key="1">
    <source>
        <dbReference type="SAM" id="MobiDB-lite"/>
    </source>
</evidence>
<name>A0ABD2C5C7_VESMC</name>
<keyword evidence="2" id="KW-1133">Transmembrane helix</keyword>
<dbReference type="Proteomes" id="UP001607303">
    <property type="component" value="Unassembled WGS sequence"/>
</dbReference>
<gene>
    <name evidence="3" type="ORF">V1477_011353</name>
</gene>
<comment type="caution">
    <text evidence="3">The sequence shown here is derived from an EMBL/GenBank/DDBJ whole genome shotgun (WGS) entry which is preliminary data.</text>
</comment>
<dbReference type="AlphaFoldDB" id="A0ABD2C5C7"/>
<evidence type="ECO:0000256" key="2">
    <source>
        <dbReference type="SAM" id="Phobius"/>
    </source>
</evidence>
<sequence>MPPMIVKNSEKEKTHWNVLEFVNGRGRGINLLAERMFRIYDAAEQAGRQVGRQAGWLLAGWLAGWLVGWLVGWQASFQETFLEEPACPWLAEESQCTGNTRPLINLFVVACPHHEAPTKPIFARVLMLDRNETSDPSGQGQGREEKREGRKRKGMRARTERLIIRKIHLPW</sequence>
<accession>A0ABD2C5C7</accession>
<keyword evidence="2" id="KW-0812">Transmembrane</keyword>
<dbReference type="EMBL" id="JAYRBN010000061">
    <property type="protein sequence ID" value="KAL2739964.1"/>
    <property type="molecule type" value="Genomic_DNA"/>
</dbReference>
<keyword evidence="4" id="KW-1185">Reference proteome</keyword>
<keyword evidence="2" id="KW-0472">Membrane</keyword>
<reference evidence="3 4" key="1">
    <citation type="journal article" date="2024" name="Ann. Entomol. Soc. Am.">
        <title>Genomic analyses of the southern and eastern yellowjacket wasps (Hymenoptera: Vespidae) reveal evolutionary signatures of social life.</title>
        <authorList>
            <person name="Catto M.A."/>
            <person name="Caine P.B."/>
            <person name="Orr S.E."/>
            <person name="Hunt B.G."/>
            <person name="Goodisman M.A.D."/>
        </authorList>
    </citation>
    <scope>NUCLEOTIDE SEQUENCE [LARGE SCALE GENOMIC DNA]</scope>
    <source>
        <strain evidence="3">232</strain>
        <tissue evidence="3">Head and thorax</tissue>
    </source>
</reference>
<proteinExistence type="predicted"/>
<evidence type="ECO:0000313" key="3">
    <source>
        <dbReference type="EMBL" id="KAL2739964.1"/>
    </source>
</evidence>
<protein>
    <submittedName>
        <fullName evidence="3">Uncharacterized protein</fullName>
    </submittedName>
</protein>
<evidence type="ECO:0000313" key="4">
    <source>
        <dbReference type="Proteomes" id="UP001607303"/>
    </source>
</evidence>
<feature type="region of interest" description="Disordered" evidence="1">
    <location>
        <begin position="132"/>
        <end position="156"/>
    </location>
</feature>
<organism evidence="3 4">
    <name type="scientific">Vespula maculifrons</name>
    <name type="common">Eastern yellow jacket</name>
    <name type="synonym">Wasp</name>
    <dbReference type="NCBI Taxonomy" id="7453"/>
    <lineage>
        <taxon>Eukaryota</taxon>
        <taxon>Metazoa</taxon>
        <taxon>Ecdysozoa</taxon>
        <taxon>Arthropoda</taxon>
        <taxon>Hexapoda</taxon>
        <taxon>Insecta</taxon>
        <taxon>Pterygota</taxon>
        <taxon>Neoptera</taxon>
        <taxon>Endopterygota</taxon>
        <taxon>Hymenoptera</taxon>
        <taxon>Apocrita</taxon>
        <taxon>Aculeata</taxon>
        <taxon>Vespoidea</taxon>
        <taxon>Vespidae</taxon>
        <taxon>Vespinae</taxon>
        <taxon>Vespula</taxon>
    </lineage>
</organism>